<dbReference type="RefSeq" id="XP_066615658.1">
    <property type="nucleotide sequence ID" value="XM_066756881.1"/>
</dbReference>
<protein>
    <recommendedName>
        <fullName evidence="4">Protein FRA10AC1</fullName>
    </recommendedName>
</protein>
<dbReference type="InterPro" id="IPR019129">
    <property type="entry name" value="Folate-sensitive_fs_Fra10Ac1"/>
</dbReference>
<name>A0ABR3BX15_9TREE</name>
<evidence type="ECO:0008006" key="4">
    <source>
        <dbReference type="Google" id="ProtNLM"/>
    </source>
</evidence>
<feature type="region of interest" description="Disordered" evidence="1">
    <location>
        <begin position="1"/>
        <end position="31"/>
    </location>
</feature>
<reference evidence="2" key="1">
    <citation type="submission" date="2015-01" db="EMBL/GenBank/DDBJ databases">
        <authorList>
            <consortium name="The Broad Institute Genomics Platform"/>
            <person name="Cuomo C."/>
            <person name="Litvintseva A."/>
            <person name="Chen Y."/>
            <person name="Heitman J."/>
            <person name="Sun S."/>
            <person name="Springer D."/>
            <person name="Dromer F."/>
            <person name="Young S."/>
            <person name="Zeng Q."/>
            <person name="Gargeya S."/>
            <person name="Abouelleil A."/>
            <person name="Alvarado L."/>
            <person name="Chapman S.B."/>
            <person name="Gainer-Dewar J."/>
            <person name="Goldberg J."/>
            <person name="Griggs A."/>
            <person name="Gujja S."/>
            <person name="Hansen M."/>
            <person name="Howarth C."/>
            <person name="Imamovic A."/>
            <person name="Larimer J."/>
            <person name="Murphy C."/>
            <person name="Naylor J."/>
            <person name="Pearson M."/>
            <person name="Priest M."/>
            <person name="Roberts A."/>
            <person name="Saif S."/>
            <person name="Shea T."/>
            <person name="Sykes S."/>
            <person name="Wortman J."/>
            <person name="Nusbaum C."/>
            <person name="Birren B."/>
        </authorList>
    </citation>
    <scope>NUCLEOTIDE SEQUENCE</scope>
    <source>
        <strain evidence="2">IND107</strain>
    </source>
</reference>
<sequence>MSWKSSPGVLASGPPMSSSSNPVINRIKPNPSGLSAFQREALVSPYGASSSIQPKVRTEWDVLKENHRFIRDDEEAKDVSWEERLARAYESKLFKEFALIDLKHFKSKKLALRWRTAPEVVNGIGEETCASFRCKYHEPLQAPSPVSDHAVGFASLHSRAGSTDRDYGWDYPGHDEKERTREKKKPKIMPELKTFELPFVYMEAGERKEALVKVRVCPICTAKLLWKPGQDDMEKDSRGETRSRGKKKEKGDIKGSRKDRDRRIENLDKSAEDGERRRRRKEKESERERSRSQSPRRHSQHHGEERGRSHRHHRD</sequence>
<feature type="region of interest" description="Disordered" evidence="1">
    <location>
        <begin position="230"/>
        <end position="315"/>
    </location>
</feature>
<evidence type="ECO:0000256" key="1">
    <source>
        <dbReference type="SAM" id="MobiDB-lite"/>
    </source>
</evidence>
<evidence type="ECO:0000313" key="2">
    <source>
        <dbReference type="EMBL" id="KAL0252938.1"/>
    </source>
</evidence>
<feature type="compositionally biased region" description="Basic and acidic residues" evidence="1">
    <location>
        <begin position="230"/>
        <end position="291"/>
    </location>
</feature>
<comment type="caution">
    <text evidence="2">The sequence shown here is derived from an EMBL/GenBank/DDBJ whole genome shotgun (WGS) entry which is preliminary data.</text>
</comment>
<dbReference type="GeneID" id="91989189"/>
<dbReference type="EMBL" id="ATAM02000003">
    <property type="protein sequence ID" value="KAL0252938.1"/>
    <property type="molecule type" value="Genomic_DNA"/>
</dbReference>
<keyword evidence="3" id="KW-1185">Reference proteome</keyword>
<organism evidence="2 3">
    <name type="scientific">Cryptococcus tetragattii IND107</name>
    <dbReference type="NCBI Taxonomy" id="1296105"/>
    <lineage>
        <taxon>Eukaryota</taxon>
        <taxon>Fungi</taxon>
        <taxon>Dikarya</taxon>
        <taxon>Basidiomycota</taxon>
        <taxon>Agaricomycotina</taxon>
        <taxon>Tremellomycetes</taxon>
        <taxon>Tremellales</taxon>
        <taxon>Cryptococcaceae</taxon>
        <taxon>Cryptococcus</taxon>
        <taxon>Cryptococcus gattii species complex</taxon>
    </lineage>
</organism>
<reference evidence="2" key="2">
    <citation type="submission" date="2024-01" db="EMBL/GenBank/DDBJ databases">
        <title>Comparative genomics of Cryptococcus and Kwoniella reveals pathogenesis evolution and contrasting modes of karyotype evolution via chromosome fusion or intercentromeric recombination.</title>
        <authorList>
            <person name="Coelho M.A."/>
            <person name="David-Palma M."/>
            <person name="Shea T."/>
            <person name="Bowers K."/>
            <person name="Mcginley-Smith S."/>
            <person name="Mohammad A.W."/>
            <person name="Gnirke A."/>
            <person name="Yurkov A.M."/>
            <person name="Nowrousian M."/>
            <person name="Sun S."/>
            <person name="Cuomo C.A."/>
            <person name="Heitman J."/>
        </authorList>
    </citation>
    <scope>NUCLEOTIDE SEQUENCE</scope>
    <source>
        <strain evidence="2">IND107</strain>
    </source>
</reference>
<dbReference type="Pfam" id="PF09725">
    <property type="entry name" value="Fra10Ac1"/>
    <property type="match status" value="1"/>
</dbReference>
<proteinExistence type="predicted"/>
<feature type="compositionally biased region" description="Basic and acidic residues" evidence="1">
    <location>
        <begin position="165"/>
        <end position="181"/>
    </location>
</feature>
<dbReference type="Proteomes" id="UP000054399">
    <property type="component" value="Unassembled WGS sequence"/>
</dbReference>
<evidence type="ECO:0000313" key="3">
    <source>
        <dbReference type="Proteomes" id="UP000054399"/>
    </source>
</evidence>
<gene>
    <name evidence="2" type="ORF">I308_102331</name>
</gene>
<accession>A0ABR3BX15</accession>
<feature type="region of interest" description="Disordered" evidence="1">
    <location>
        <begin position="165"/>
        <end position="186"/>
    </location>
</feature>